<dbReference type="PANTHER" id="PTHR30136">
    <property type="entry name" value="HELIX-TURN-HELIX TRANSCRIPTIONAL REGULATOR, ICLR FAMILY"/>
    <property type="match status" value="1"/>
</dbReference>
<evidence type="ECO:0000313" key="4">
    <source>
        <dbReference type="EMBL" id="EFG10080.1"/>
    </source>
</evidence>
<dbReference type="AlphaFoldDB" id="B5GRP4"/>
<gene>
    <name evidence="4" type="ORF">SCLAV_5007</name>
</gene>
<evidence type="ECO:0000256" key="1">
    <source>
        <dbReference type="ARBA" id="ARBA00023015"/>
    </source>
</evidence>
<protein>
    <submittedName>
        <fullName evidence="4">Transcriptional regulator for glyoxylate bypass</fullName>
    </submittedName>
</protein>
<dbReference type="InterPro" id="IPR029016">
    <property type="entry name" value="GAF-like_dom_sf"/>
</dbReference>
<dbReference type="PROSITE" id="PS51078">
    <property type="entry name" value="ICLR_ED"/>
    <property type="match status" value="1"/>
</dbReference>
<dbReference type="STRING" id="1901.BB341_03925"/>
<name>B5GRP4_STRCL</name>
<accession>B5GRP4</accession>
<dbReference type="Gene3D" id="3.30.450.40">
    <property type="match status" value="1"/>
</dbReference>
<dbReference type="KEGG" id="sclf:BB341_03925"/>
<keyword evidence="5" id="KW-1185">Reference proteome</keyword>
<dbReference type="GeneID" id="93728560"/>
<dbReference type="SUPFAM" id="SSF55781">
    <property type="entry name" value="GAF domain-like"/>
    <property type="match status" value="1"/>
</dbReference>
<dbReference type="InterPro" id="IPR036390">
    <property type="entry name" value="WH_DNA-bd_sf"/>
</dbReference>
<dbReference type="Pfam" id="PF09339">
    <property type="entry name" value="HTH_IclR"/>
    <property type="match status" value="1"/>
</dbReference>
<dbReference type="InterPro" id="IPR050707">
    <property type="entry name" value="HTH_MetabolicPath_Reg"/>
</dbReference>
<dbReference type="InterPro" id="IPR014757">
    <property type="entry name" value="Tscrpt_reg_IclR_C"/>
</dbReference>
<dbReference type="Proteomes" id="UP000002357">
    <property type="component" value="Chromosome"/>
</dbReference>
<dbReference type="eggNOG" id="COG1414">
    <property type="taxonomic scope" value="Bacteria"/>
</dbReference>
<dbReference type="RefSeq" id="WP_003954470.1">
    <property type="nucleotide sequence ID" value="NZ_CM000913.1"/>
</dbReference>
<organism evidence="4 5">
    <name type="scientific">Streptomyces clavuligerus</name>
    <dbReference type="NCBI Taxonomy" id="1901"/>
    <lineage>
        <taxon>Bacteria</taxon>
        <taxon>Bacillati</taxon>
        <taxon>Actinomycetota</taxon>
        <taxon>Actinomycetes</taxon>
        <taxon>Kitasatosporales</taxon>
        <taxon>Streptomycetaceae</taxon>
        <taxon>Streptomyces</taxon>
    </lineage>
</organism>
<evidence type="ECO:0000313" key="5">
    <source>
        <dbReference type="Proteomes" id="UP000002357"/>
    </source>
</evidence>
<dbReference type="GO" id="GO:0003700">
    <property type="term" value="F:DNA-binding transcription factor activity"/>
    <property type="evidence" value="ECO:0007669"/>
    <property type="project" value="TreeGrafter"/>
</dbReference>
<dbReference type="GO" id="GO:0045892">
    <property type="term" value="P:negative regulation of DNA-templated transcription"/>
    <property type="evidence" value="ECO:0007669"/>
    <property type="project" value="TreeGrafter"/>
</dbReference>
<dbReference type="Pfam" id="PF01614">
    <property type="entry name" value="IclR_C"/>
    <property type="match status" value="1"/>
</dbReference>
<keyword evidence="2" id="KW-0238">DNA-binding</keyword>
<evidence type="ECO:0000256" key="3">
    <source>
        <dbReference type="ARBA" id="ARBA00023163"/>
    </source>
</evidence>
<sequence>MPTSSARASAATKSATSGGVQSLERAFDLLERMADAGGEVGLSELSVSSGLPLPTIHRLMRTLVACGCVRQQPNRRYALGPRLIRLGESASRLLGTWARPHLARLVEETGETANMALLDGDEVVYVAQVPSKHSMRMFTEVGRRVLPHSTGVGKALLAGVPPEEVRALLARTGMPAATERTITAPEEFLRALAEVRRQGYAVDDNEQEIGVRCLAVPVPGSPTLAAVSISGPAGRVTEAATGSIVPLLQEVARALSDELNSTGATGF</sequence>
<dbReference type="FunFam" id="1.10.10.10:FF:000439">
    <property type="entry name" value="IclR family transcriptional regulator"/>
    <property type="match status" value="1"/>
</dbReference>
<proteinExistence type="predicted"/>
<dbReference type="InterPro" id="IPR036388">
    <property type="entry name" value="WH-like_DNA-bd_sf"/>
</dbReference>
<dbReference type="EMBL" id="CM000913">
    <property type="protein sequence ID" value="EFG10080.1"/>
    <property type="molecule type" value="Genomic_DNA"/>
</dbReference>
<dbReference type="PANTHER" id="PTHR30136:SF24">
    <property type="entry name" value="HTH-TYPE TRANSCRIPTIONAL REPRESSOR ALLR"/>
    <property type="match status" value="1"/>
</dbReference>
<dbReference type="SMART" id="SM00346">
    <property type="entry name" value="HTH_ICLR"/>
    <property type="match status" value="1"/>
</dbReference>
<dbReference type="SUPFAM" id="SSF46785">
    <property type="entry name" value="Winged helix' DNA-binding domain"/>
    <property type="match status" value="1"/>
</dbReference>
<keyword evidence="3" id="KW-0804">Transcription</keyword>
<dbReference type="Gene3D" id="1.10.10.10">
    <property type="entry name" value="Winged helix-like DNA-binding domain superfamily/Winged helix DNA-binding domain"/>
    <property type="match status" value="1"/>
</dbReference>
<keyword evidence="1" id="KW-0805">Transcription regulation</keyword>
<evidence type="ECO:0000256" key="2">
    <source>
        <dbReference type="ARBA" id="ARBA00023125"/>
    </source>
</evidence>
<dbReference type="PROSITE" id="PS51077">
    <property type="entry name" value="HTH_ICLR"/>
    <property type="match status" value="1"/>
</dbReference>
<dbReference type="InterPro" id="IPR005471">
    <property type="entry name" value="Tscrpt_reg_IclR_N"/>
</dbReference>
<reference evidence="4 5" key="1">
    <citation type="journal article" date="2010" name="Genome Biol. Evol.">
        <title>The sequence of a 1.8-mb bacterial linear plasmid reveals a rich evolutionary reservoir of secondary metabolic pathways.</title>
        <authorList>
            <person name="Medema M.H."/>
            <person name="Trefzer A."/>
            <person name="Kovalchuk A."/>
            <person name="van den Berg M."/>
            <person name="Mueller U."/>
            <person name="Heijne W."/>
            <person name="Wu L."/>
            <person name="Alam M.T."/>
            <person name="Ronning C.M."/>
            <person name="Nierman W.C."/>
            <person name="Bovenberg R.A.L."/>
            <person name="Breitling R."/>
            <person name="Takano E."/>
        </authorList>
    </citation>
    <scope>NUCLEOTIDE SEQUENCE [LARGE SCALE GENOMIC DNA]</scope>
    <source>
        <strain evidence="5">ATCC 27064 / DSM 738 / JCM 4710 / NBRC 13307 / NCIMB 12785 / NRRL 3585 / VKM Ac-602</strain>
    </source>
</reference>
<dbReference type="GO" id="GO:0003677">
    <property type="term" value="F:DNA binding"/>
    <property type="evidence" value="ECO:0007669"/>
    <property type="project" value="UniProtKB-KW"/>
</dbReference>
<dbReference type="OrthoDB" id="8479143at2"/>